<evidence type="ECO:0000256" key="7">
    <source>
        <dbReference type="PIRSR" id="PIRSR600715-1"/>
    </source>
</evidence>
<proteinExistence type="predicted"/>
<feature type="transmembrane region" description="Helical" evidence="8">
    <location>
        <begin position="221"/>
        <end position="238"/>
    </location>
</feature>
<feature type="transmembrane region" description="Helical" evidence="8">
    <location>
        <begin position="250"/>
        <end position="269"/>
    </location>
</feature>
<reference evidence="9 10" key="1">
    <citation type="journal article" date="2014" name="Genome Announc.">
        <title>Genome Sequence of Gammaproteobacterial Pseudohaliea rubra Type Strain DSM 19751, Isolated from Coastal Seawater of the Mediterranean Sea.</title>
        <authorList>
            <person name="Spring S."/>
            <person name="Fiebig A."/>
            <person name="Riedel T."/>
            <person name="Goker M."/>
            <person name="Klenk H.P."/>
        </authorList>
    </citation>
    <scope>NUCLEOTIDE SEQUENCE [LARGE SCALE GENOMIC DNA]</scope>
    <source>
        <strain evidence="9 10">DSM 19751</strain>
    </source>
</reference>
<sequence>MSFKLLQLLVAFGVTLALLRLFASIAPRLSIVDPPNHRKLHQGEVPLVGGLAVFGALLLGALLWGDTEGNSLSGYGKPLAVFFLAGGILIVAGLIDDMRPVSVFSRILVEVAVALLLIEGLELRPTNLGDLFGTGDVRLTPWVAYPFTVICVFGVINAYNMLDGMDGVVAVITLITLAGFHLFCNTHPGLITIFLSGALFAFLVSNLDLSPRIPKTFLGDAGSKLMGLIVVTLLLAAADANVTGVKYIEPVTALYLVGLPLYDMTFVTLRRVARGRSPIAPDRTHIHHLMQTAGINDRRALILIATLGATFPTLGFALASAGAATHYQFWIFLGFFILYCLFMREAWRGVSRSE</sequence>
<keyword evidence="2" id="KW-1003">Cell membrane</keyword>
<comment type="subcellular location">
    <subcellularLocation>
        <location evidence="1">Cell membrane</location>
        <topology evidence="1">Multi-pass membrane protein</topology>
    </subcellularLocation>
</comment>
<dbReference type="RefSeq" id="WP_035515720.1">
    <property type="nucleotide sequence ID" value="NZ_KN234757.1"/>
</dbReference>
<dbReference type="Proteomes" id="UP000029640">
    <property type="component" value="Unassembled WGS sequence"/>
</dbReference>
<protein>
    <submittedName>
        <fullName evidence="9">Undecaprenyl-phosphate N-acetylglucosaminyl 1-phosphate transferase</fullName>
    </submittedName>
</protein>
<feature type="transmembrane region" description="Helical" evidence="8">
    <location>
        <begin position="300"/>
        <end position="321"/>
    </location>
</feature>
<dbReference type="GO" id="GO:0044038">
    <property type="term" value="P:cell wall macromolecule biosynthetic process"/>
    <property type="evidence" value="ECO:0007669"/>
    <property type="project" value="TreeGrafter"/>
</dbReference>
<dbReference type="GO" id="GO:0005886">
    <property type="term" value="C:plasma membrane"/>
    <property type="evidence" value="ECO:0007669"/>
    <property type="project" value="UniProtKB-SubCell"/>
</dbReference>
<dbReference type="PANTHER" id="PTHR22926">
    <property type="entry name" value="PHOSPHO-N-ACETYLMURAMOYL-PENTAPEPTIDE-TRANSFERASE"/>
    <property type="match status" value="1"/>
</dbReference>
<feature type="transmembrane region" description="Helical" evidence="8">
    <location>
        <begin position="327"/>
        <end position="347"/>
    </location>
</feature>
<evidence type="ECO:0000256" key="2">
    <source>
        <dbReference type="ARBA" id="ARBA00022475"/>
    </source>
</evidence>
<feature type="transmembrane region" description="Helical" evidence="8">
    <location>
        <begin position="142"/>
        <end position="160"/>
    </location>
</feature>
<organism evidence="9 10">
    <name type="scientific">Pseudohaliea rubra DSM 19751</name>
    <dbReference type="NCBI Taxonomy" id="1265313"/>
    <lineage>
        <taxon>Bacteria</taxon>
        <taxon>Pseudomonadati</taxon>
        <taxon>Pseudomonadota</taxon>
        <taxon>Gammaproteobacteria</taxon>
        <taxon>Cellvibrionales</taxon>
        <taxon>Halieaceae</taxon>
        <taxon>Pseudohaliea</taxon>
    </lineage>
</organism>
<dbReference type="GO" id="GO:0009103">
    <property type="term" value="P:lipopolysaccharide biosynthetic process"/>
    <property type="evidence" value="ECO:0007669"/>
    <property type="project" value="TreeGrafter"/>
</dbReference>
<keyword evidence="10" id="KW-1185">Reference proteome</keyword>
<dbReference type="PANTHER" id="PTHR22926:SF3">
    <property type="entry name" value="UNDECAPRENYL-PHOSPHATE ALPHA-N-ACETYLGLUCOSAMINYL 1-PHOSPHATE TRANSFERASE"/>
    <property type="match status" value="1"/>
</dbReference>
<gene>
    <name evidence="9" type="ORF">HRUBRA_01583</name>
</gene>
<dbReference type="CDD" id="cd06853">
    <property type="entry name" value="GT_WecA_like"/>
    <property type="match status" value="1"/>
</dbReference>
<evidence type="ECO:0000313" key="10">
    <source>
        <dbReference type="Proteomes" id="UP000029640"/>
    </source>
</evidence>
<keyword evidence="7" id="KW-0460">Magnesium</keyword>
<accession>A0A095XVV8</accession>
<keyword evidence="4 8" id="KW-0812">Transmembrane</keyword>
<evidence type="ECO:0000313" key="9">
    <source>
        <dbReference type="EMBL" id="KGE03836.1"/>
    </source>
</evidence>
<feature type="binding site" evidence="7">
    <location>
        <position position="160"/>
    </location>
    <ligand>
        <name>Mg(2+)</name>
        <dbReference type="ChEBI" id="CHEBI:18420"/>
    </ligand>
</feature>
<evidence type="ECO:0000256" key="6">
    <source>
        <dbReference type="ARBA" id="ARBA00023136"/>
    </source>
</evidence>
<dbReference type="GO" id="GO:0046872">
    <property type="term" value="F:metal ion binding"/>
    <property type="evidence" value="ECO:0007669"/>
    <property type="project" value="UniProtKB-KW"/>
</dbReference>
<keyword evidence="6 8" id="KW-0472">Membrane</keyword>
<comment type="cofactor">
    <cofactor evidence="7">
        <name>Mg(2+)</name>
        <dbReference type="ChEBI" id="CHEBI:18420"/>
    </cofactor>
</comment>
<feature type="transmembrane region" description="Helical" evidence="8">
    <location>
        <begin position="167"/>
        <end position="183"/>
    </location>
</feature>
<dbReference type="eggNOG" id="COG0472">
    <property type="taxonomic scope" value="Bacteria"/>
</dbReference>
<keyword evidence="3 9" id="KW-0808">Transferase</keyword>
<dbReference type="GO" id="GO:0016780">
    <property type="term" value="F:phosphotransferase activity, for other substituted phosphate groups"/>
    <property type="evidence" value="ECO:0007669"/>
    <property type="project" value="InterPro"/>
</dbReference>
<evidence type="ECO:0000256" key="4">
    <source>
        <dbReference type="ARBA" id="ARBA00022692"/>
    </source>
</evidence>
<dbReference type="AlphaFoldDB" id="A0A095XVV8"/>
<comment type="caution">
    <text evidence="9">The sequence shown here is derived from an EMBL/GenBank/DDBJ whole genome shotgun (WGS) entry which is preliminary data.</text>
</comment>
<evidence type="ECO:0000256" key="3">
    <source>
        <dbReference type="ARBA" id="ARBA00022679"/>
    </source>
</evidence>
<dbReference type="Pfam" id="PF00953">
    <property type="entry name" value="Glycos_transf_4"/>
    <property type="match status" value="1"/>
</dbReference>
<feature type="binding site" evidence="7">
    <location>
        <position position="220"/>
    </location>
    <ligand>
        <name>Mg(2+)</name>
        <dbReference type="ChEBI" id="CHEBI:18420"/>
    </ligand>
</feature>
<evidence type="ECO:0000256" key="1">
    <source>
        <dbReference type="ARBA" id="ARBA00004651"/>
    </source>
</evidence>
<keyword evidence="7" id="KW-0479">Metal-binding</keyword>
<feature type="transmembrane region" description="Helical" evidence="8">
    <location>
        <begin position="47"/>
        <end position="65"/>
    </location>
</feature>
<evidence type="ECO:0000256" key="5">
    <source>
        <dbReference type="ARBA" id="ARBA00022989"/>
    </source>
</evidence>
<dbReference type="EMBL" id="AUVB01000046">
    <property type="protein sequence ID" value="KGE03836.1"/>
    <property type="molecule type" value="Genomic_DNA"/>
</dbReference>
<feature type="transmembrane region" description="Helical" evidence="8">
    <location>
        <begin position="77"/>
        <end position="95"/>
    </location>
</feature>
<dbReference type="OrthoDB" id="9783652at2"/>
<name>A0A095XVV8_9GAMM</name>
<dbReference type="HOGENOM" id="CLU_023982_1_0_6"/>
<dbReference type="GO" id="GO:0071555">
    <property type="term" value="P:cell wall organization"/>
    <property type="evidence" value="ECO:0007669"/>
    <property type="project" value="TreeGrafter"/>
</dbReference>
<dbReference type="STRING" id="1265313.HRUBRA_01583"/>
<dbReference type="InterPro" id="IPR000715">
    <property type="entry name" value="Glycosyl_transferase_4"/>
</dbReference>
<evidence type="ECO:0000256" key="8">
    <source>
        <dbReference type="SAM" id="Phobius"/>
    </source>
</evidence>
<keyword evidence="5 8" id="KW-1133">Transmembrane helix</keyword>
<feature type="transmembrane region" description="Helical" evidence="8">
    <location>
        <begin position="189"/>
        <end position="209"/>
    </location>
</feature>